<dbReference type="InterPro" id="IPR036291">
    <property type="entry name" value="NAD(P)-bd_dom_sf"/>
</dbReference>
<dbReference type="Pfam" id="PF13241">
    <property type="entry name" value="NAD_binding_7"/>
    <property type="match status" value="1"/>
</dbReference>
<dbReference type="InterPro" id="IPR028161">
    <property type="entry name" value="Met8-like"/>
</dbReference>
<comment type="caution">
    <text evidence="7">The sequence shown here is derived from an EMBL/GenBank/DDBJ whole genome shotgun (WGS) entry which is preliminary data.</text>
</comment>
<reference evidence="7 8" key="1">
    <citation type="journal article" date="2021" name="ISME Commun">
        <title>Automated analysis of genomic sequences facilitates high-throughput and comprehensive description of bacteria.</title>
        <authorList>
            <person name="Hitch T.C.A."/>
        </authorList>
    </citation>
    <scope>NUCLEOTIDE SEQUENCE [LARGE SCALE GENOMIC DNA]</scope>
    <source>
        <strain evidence="7 8">Sanger_109</strain>
    </source>
</reference>
<gene>
    <name evidence="7" type="ORF">OCV88_13530</name>
</gene>
<evidence type="ECO:0000313" key="7">
    <source>
        <dbReference type="EMBL" id="MCU6763331.1"/>
    </source>
</evidence>
<dbReference type="PANTHER" id="PTHR35330">
    <property type="entry name" value="SIROHEME BIOSYNTHESIS PROTEIN MET8"/>
    <property type="match status" value="1"/>
</dbReference>
<evidence type="ECO:0000256" key="5">
    <source>
        <dbReference type="ARBA" id="ARBA00023244"/>
    </source>
</evidence>
<dbReference type="EC" id="1.3.1.76" evidence="2"/>
<comment type="catalytic activity">
    <reaction evidence="6">
        <text>precorrin-2 + NAD(+) = sirohydrochlorin + NADH + 2 H(+)</text>
        <dbReference type="Rhea" id="RHEA:15613"/>
        <dbReference type="ChEBI" id="CHEBI:15378"/>
        <dbReference type="ChEBI" id="CHEBI:57540"/>
        <dbReference type="ChEBI" id="CHEBI:57945"/>
        <dbReference type="ChEBI" id="CHEBI:58351"/>
        <dbReference type="ChEBI" id="CHEBI:58827"/>
        <dbReference type="EC" id="1.3.1.76"/>
    </reaction>
</comment>
<name>A0ABT2TNH1_9FIRM</name>
<keyword evidence="4" id="KW-0520">NAD</keyword>
<comment type="pathway">
    <text evidence="1">Porphyrin-containing compound metabolism; siroheme biosynthesis; sirohydrochlorin from precorrin-2: step 1/1.</text>
</comment>
<keyword evidence="5" id="KW-0627">Porphyrin biosynthesis</keyword>
<evidence type="ECO:0000256" key="3">
    <source>
        <dbReference type="ARBA" id="ARBA00023002"/>
    </source>
</evidence>
<dbReference type="NCBIfam" id="TIGR01470">
    <property type="entry name" value="cysG_Nterm"/>
    <property type="match status" value="1"/>
</dbReference>
<proteinExistence type="predicted"/>
<dbReference type="Proteomes" id="UP001652442">
    <property type="component" value="Unassembled WGS sequence"/>
</dbReference>
<sequence>MTSNERPEETGYFPLFIDLWKKKILVAGAGNIAARRIAVLAQFGADITVVAPEISETVRELSGRSQINILCKPYEPDCCKGMYMVLAATDNRELNAKICQDGHDEGAIVNNASDKIQCDFYFPGIVKRGADVIGVNAGGSSHGRARQLRERIEKL</sequence>
<dbReference type="EMBL" id="JAOQJQ010000006">
    <property type="protein sequence ID" value="MCU6763331.1"/>
    <property type="molecule type" value="Genomic_DNA"/>
</dbReference>
<evidence type="ECO:0000256" key="6">
    <source>
        <dbReference type="ARBA" id="ARBA00047561"/>
    </source>
</evidence>
<keyword evidence="8" id="KW-1185">Reference proteome</keyword>
<evidence type="ECO:0000256" key="1">
    <source>
        <dbReference type="ARBA" id="ARBA00005010"/>
    </source>
</evidence>
<dbReference type="RefSeq" id="WP_158425966.1">
    <property type="nucleotide sequence ID" value="NZ_JAOQJQ010000006.1"/>
</dbReference>
<evidence type="ECO:0000256" key="4">
    <source>
        <dbReference type="ARBA" id="ARBA00023027"/>
    </source>
</evidence>
<dbReference type="PANTHER" id="PTHR35330:SF1">
    <property type="entry name" value="SIROHEME BIOSYNTHESIS PROTEIN MET8"/>
    <property type="match status" value="1"/>
</dbReference>
<dbReference type="Gene3D" id="3.40.50.720">
    <property type="entry name" value="NAD(P)-binding Rossmann-like Domain"/>
    <property type="match status" value="1"/>
</dbReference>
<dbReference type="SUPFAM" id="SSF51735">
    <property type="entry name" value="NAD(P)-binding Rossmann-fold domains"/>
    <property type="match status" value="1"/>
</dbReference>
<protein>
    <recommendedName>
        <fullName evidence="2">precorrin-2 dehydrogenase</fullName>
        <ecNumber evidence="2">1.3.1.76</ecNumber>
    </recommendedName>
</protein>
<keyword evidence="3" id="KW-0560">Oxidoreductase</keyword>
<evidence type="ECO:0000313" key="8">
    <source>
        <dbReference type="Proteomes" id="UP001652442"/>
    </source>
</evidence>
<organism evidence="7 8">
    <name type="scientific">Brotonthovivens ammoniilytica</name>
    <dbReference type="NCBI Taxonomy" id="2981725"/>
    <lineage>
        <taxon>Bacteria</taxon>
        <taxon>Bacillati</taxon>
        <taxon>Bacillota</taxon>
        <taxon>Clostridia</taxon>
        <taxon>Lachnospirales</taxon>
        <taxon>Lachnospiraceae</taxon>
        <taxon>Brotonthovivens</taxon>
    </lineage>
</organism>
<accession>A0ABT2TNH1</accession>
<evidence type="ECO:0000256" key="2">
    <source>
        <dbReference type="ARBA" id="ARBA00012400"/>
    </source>
</evidence>
<dbReference type="InterPro" id="IPR006367">
    <property type="entry name" value="Sirohaem_synthase_N"/>
</dbReference>